<protein>
    <submittedName>
        <fullName evidence="1">Uncharacterized protein</fullName>
    </submittedName>
</protein>
<organism evidence="1 2">
    <name type="scientific">Actinoplanes cyaneus</name>
    <dbReference type="NCBI Taxonomy" id="52696"/>
    <lineage>
        <taxon>Bacteria</taxon>
        <taxon>Bacillati</taxon>
        <taxon>Actinomycetota</taxon>
        <taxon>Actinomycetes</taxon>
        <taxon>Micromonosporales</taxon>
        <taxon>Micromonosporaceae</taxon>
        <taxon>Actinoplanes</taxon>
    </lineage>
</organism>
<proteinExistence type="predicted"/>
<comment type="caution">
    <text evidence="1">The sequence shown here is derived from an EMBL/GenBank/DDBJ whole genome shotgun (WGS) entry which is preliminary data.</text>
</comment>
<gene>
    <name evidence="1" type="ORF">Acy02nite_46540</name>
</gene>
<reference evidence="1" key="1">
    <citation type="submission" date="2021-01" db="EMBL/GenBank/DDBJ databases">
        <title>Whole genome shotgun sequence of Actinoplanes cyaneus NBRC 14990.</title>
        <authorList>
            <person name="Komaki H."/>
            <person name="Tamura T."/>
        </authorList>
    </citation>
    <scope>NUCLEOTIDE SEQUENCE</scope>
    <source>
        <strain evidence="1">NBRC 14990</strain>
    </source>
</reference>
<evidence type="ECO:0000313" key="2">
    <source>
        <dbReference type="Proteomes" id="UP000619479"/>
    </source>
</evidence>
<name>A0A919M6Z9_9ACTN</name>
<dbReference type="EMBL" id="BOMH01000036">
    <property type="protein sequence ID" value="GID66773.1"/>
    <property type="molecule type" value="Genomic_DNA"/>
</dbReference>
<keyword evidence="2" id="KW-1185">Reference proteome</keyword>
<dbReference type="AlphaFoldDB" id="A0A919M6Z9"/>
<sequence>MAGAGRWSAAGAEHDGEAARTGFEMTLTVSGTQEYVVAEALDAKGAVLGSSSAIPVRV</sequence>
<evidence type="ECO:0000313" key="1">
    <source>
        <dbReference type="EMBL" id="GID66773.1"/>
    </source>
</evidence>
<dbReference type="Proteomes" id="UP000619479">
    <property type="component" value="Unassembled WGS sequence"/>
</dbReference>
<accession>A0A919M6Z9</accession>